<evidence type="ECO:0008006" key="3">
    <source>
        <dbReference type="Google" id="ProtNLM"/>
    </source>
</evidence>
<dbReference type="Proteomes" id="UP001317742">
    <property type="component" value="Chromosome"/>
</dbReference>
<proteinExistence type="predicted"/>
<protein>
    <recommendedName>
        <fullName evidence="3">SnoaL-like domain-containing protein</fullName>
    </recommendedName>
</protein>
<dbReference type="RefSeq" id="WP_281761243.1">
    <property type="nucleotide sequence ID" value="NZ_AP026709.1"/>
</dbReference>
<gene>
    <name evidence="1" type="ORF">SYK_31100</name>
</gene>
<sequence length="133" mass="15657">MNSHDEMKQYHLDMYNEYVERGYVDKIESLKDIYIFGPRSGQNLDYFHNLLPLVLDTFGDRTFNVIERYHHLKATPLKKWPNGTMSVFITAESILFKGKVDGFFTYRDKNGFTCEYLSDGHGRIDRAFKVKAE</sequence>
<reference evidence="1 2" key="1">
    <citation type="submission" date="2022-08" db="EMBL/GenBank/DDBJ databases">
        <title>Genome Sequence of the sulphate-reducing bacterium, Pseudodesulfovibrio sp. SYK.</title>
        <authorList>
            <person name="Kondo R."/>
            <person name="Kataoka T."/>
        </authorList>
    </citation>
    <scope>NUCLEOTIDE SEQUENCE [LARGE SCALE GENOMIC DNA]</scope>
    <source>
        <strain evidence="1 2">SYK</strain>
    </source>
</reference>
<dbReference type="EMBL" id="AP026709">
    <property type="protein sequence ID" value="BDQ38750.1"/>
    <property type="molecule type" value="Genomic_DNA"/>
</dbReference>
<evidence type="ECO:0000313" key="2">
    <source>
        <dbReference type="Proteomes" id="UP001317742"/>
    </source>
</evidence>
<accession>A0ABN6SAB1</accession>
<evidence type="ECO:0000313" key="1">
    <source>
        <dbReference type="EMBL" id="BDQ38750.1"/>
    </source>
</evidence>
<name>A0ABN6SAB1_9BACT</name>
<keyword evidence="2" id="KW-1185">Reference proteome</keyword>
<organism evidence="1 2">
    <name type="scientific">Pseudodesulfovibrio nedwellii</name>
    <dbReference type="NCBI Taxonomy" id="2973072"/>
    <lineage>
        <taxon>Bacteria</taxon>
        <taxon>Pseudomonadati</taxon>
        <taxon>Thermodesulfobacteriota</taxon>
        <taxon>Desulfovibrionia</taxon>
        <taxon>Desulfovibrionales</taxon>
        <taxon>Desulfovibrionaceae</taxon>
    </lineage>
</organism>